<proteinExistence type="predicted"/>
<evidence type="ECO:0008006" key="3">
    <source>
        <dbReference type="Google" id="ProtNLM"/>
    </source>
</evidence>
<keyword evidence="1" id="KW-0472">Membrane</keyword>
<feature type="transmembrane region" description="Helical" evidence="1">
    <location>
        <begin position="6"/>
        <end position="28"/>
    </location>
</feature>
<organism evidence="2">
    <name type="scientific">marine metagenome</name>
    <dbReference type="NCBI Taxonomy" id="408172"/>
    <lineage>
        <taxon>unclassified sequences</taxon>
        <taxon>metagenomes</taxon>
        <taxon>ecological metagenomes</taxon>
    </lineage>
</organism>
<dbReference type="EMBL" id="UINC01137066">
    <property type="protein sequence ID" value="SVD22181.1"/>
    <property type="molecule type" value="Genomic_DNA"/>
</dbReference>
<keyword evidence="1" id="KW-0812">Transmembrane</keyword>
<evidence type="ECO:0000256" key="1">
    <source>
        <dbReference type="SAM" id="Phobius"/>
    </source>
</evidence>
<sequence>MTISTVLTMVLILGFVWGGFSLALFTAIRKESDKGD</sequence>
<keyword evidence="1" id="KW-1133">Transmembrane helix</keyword>
<accession>A0A382TL50</accession>
<gene>
    <name evidence="2" type="ORF">METZ01_LOCUS375035</name>
</gene>
<dbReference type="AlphaFoldDB" id="A0A382TL50"/>
<evidence type="ECO:0000313" key="2">
    <source>
        <dbReference type="EMBL" id="SVD22181.1"/>
    </source>
</evidence>
<reference evidence="2" key="1">
    <citation type="submission" date="2018-05" db="EMBL/GenBank/DDBJ databases">
        <authorList>
            <person name="Lanie J.A."/>
            <person name="Ng W.-L."/>
            <person name="Kazmierczak K.M."/>
            <person name="Andrzejewski T.M."/>
            <person name="Davidsen T.M."/>
            <person name="Wayne K.J."/>
            <person name="Tettelin H."/>
            <person name="Glass J.I."/>
            <person name="Rusch D."/>
            <person name="Podicherti R."/>
            <person name="Tsui H.-C.T."/>
            <person name="Winkler M.E."/>
        </authorList>
    </citation>
    <scope>NUCLEOTIDE SEQUENCE</scope>
</reference>
<dbReference type="NCBIfam" id="NF033493">
    <property type="entry name" value="MetS_like_NSS"/>
    <property type="match status" value="1"/>
</dbReference>
<name>A0A382TL50_9ZZZZ</name>
<protein>
    <recommendedName>
        <fullName evidence="3">MetS family NSS transporter small subunit</fullName>
    </recommendedName>
</protein>